<dbReference type="EMBL" id="VULX01000020">
    <property type="protein sequence ID" value="MSR91999.1"/>
    <property type="molecule type" value="Genomic_DNA"/>
</dbReference>
<keyword evidence="2" id="KW-1185">Reference proteome</keyword>
<organism evidence="1 2">
    <name type="scientific">Inconstantimicrobium porci</name>
    <dbReference type="NCBI Taxonomy" id="2652291"/>
    <lineage>
        <taxon>Bacteria</taxon>
        <taxon>Bacillati</taxon>
        <taxon>Bacillota</taxon>
        <taxon>Clostridia</taxon>
        <taxon>Eubacteriales</taxon>
        <taxon>Clostridiaceae</taxon>
        <taxon>Inconstantimicrobium</taxon>
    </lineage>
</organism>
<protein>
    <recommendedName>
        <fullName evidence="3">Transposase</fullName>
    </recommendedName>
</protein>
<comment type="caution">
    <text evidence="1">The sequence shown here is derived from an EMBL/GenBank/DDBJ whole genome shotgun (WGS) entry which is preliminary data.</text>
</comment>
<dbReference type="Proteomes" id="UP000460287">
    <property type="component" value="Unassembled WGS sequence"/>
</dbReference>
<accession>A0A7X2MZN1</accession>
<evidence type="ECO:0000313" key="2">
    <source>
        <dbReference type="Proteomes" id="UP000460287"/>
    </source>
</evidence>
<dbReference type="AlphaFoldDB" id="A0A7X2MZN1"/>
<proteinExistence type="predicted"/>
<evidence type="ECO:0008006" key="3">
    <source>
        <dbReference type="Google" id="ProtNLM"/>
    </source>
</evidence>
<reference evidence="1 2" key="1">
    <citation type="submission" date="2019-08" db="EMBL/GenBank/DDBJ databases">
        <title>In-depth cultivation of the pig gut microbiome towards novel bacterial diversity and tailored functional studies.</title>
        <authorList>
            <person name="Wylensek D."/>
            <person name="Hitch T.C.A."/>
            <person name="Clavel T."/>
        </authorList>
    </citation>
    <scope>NUCLEOTIDE SEQUENCE [LARGE SCALE GENOMIC DNA]</scope>
    <source>
        <strain evidence="1 2">WCA-383-APC-5B</strain>
    </source>
</reference>
<sequence>MKIAGCWSHARRRFANVVKSLGKEKSKGTPAYDALK</sequence>
<evidence type="ECO:0000313" key="1">
    <source>
        <dbReference type="EMBL" id="MSR91999.1"/>
    </source>
</evidence>
<name>A0A7X2MZN1_9CLOT</name>
<gene>
    <name evidence="1" type="ORF">FYJ33_11490</name>
</gene>